<feature type="compositionally biased region" description="Low complexity" evidence="3">
    <location>
        <begin position="386"/>
        <end position="396"/>
    </location>
</feature>
<feature type="region of interest" description="Disordered" evidence="3">
    <location>
        <begin position="486"/>
        <end position="507"/>
    </location>
</feature>
<dbReference type="InterPro" id="IPR021854">
    <property type="entry name" value="WASH1_WAHD"/>
</dbReference>
<comment type="caution">
    <text evidence="5">The sequence shown here is derived from an EMBL/GenBank/DDBJ whole genome shotgun (WGS) entry which is preliminary data.</text>
</comment>
<sequence length="507" mass="55049">MIVEGGRKYGVRLIPQTCNREDAIREIVGALDHLNAISDEIFSTVRTRLSSHRQQIESLSSRVSAAAQQVSAIKGTQNAIRIISSAKYPCEKSFPVGTSQVLGHVAFPALVTKHIPDPPVLGHDIEEDEEIRCQKPLRIDTPIKHPNDLLSIFHVREPNLGDLSQLDNAIDVGLGRPPSTIQNMDSFFLFNTVDNPYVNYKMTERSLQDRNFGTLKPTRKGEEVQAEVCPTTSKMNESGLEKKTEVDDFYYNPSALEIPNIDVPEHLPDLPGIAENLYLTDEPLSPLYPCPPKSLSFSNLSSQNSTSSQQQPSPFTPDKAGFFHTSTPEEPPKSFPTIPSIFSPPPMETVKSTVAATTSPPPPPPPPPPIMTMEAPKAETPKKAPSSSSGGDVRSSLMAAIREAGGSGKARLKSAMDKKYEAKKKKQDEKEKNIANELEDGGDLMSDLKNKLAMRRKGISGMQDGQKRVAGVGDIMLSLAATIPTLDSSSAESAAGPAAGSDDDDWD</sequence>
<evidence type="ECO:0000259" key="4">
    <source>
        <dbReference type="Pfam" id="PF11945"/>
    </source>
</evidence>
<dbReference type="Proteomes" id="UP001642540">
    <property type="component" value="Unassembled WGS sequence"/>
</dbReference>
<dbReference type="PANTHER" id="PTHR23331:SF1">
    <property type="entry name" value="WASH COMPLEX SUBUNIT 1"/>
    <property type="match status" value="1"/>
</dbReference>
<dbReference type="InterPro" id="IPR028290">
    <property type="entry name" value="WASH1"/>
</dbReference>
<feature type="domain" description="WASH1 WAHD" evidence="4">
    <location>
        <begin position="7"/>
        <end position="287"/>
    </location>
</feature>
<keyword evidence="2" id="KW-0009">Actin-binding</keyword>
<accession>A0ABP1PNK4</accession>
<evidence type="ECO:0000313" key="6">
    <source>
        <dbReference type="Proteomes" id="UP001642540"/>
    </source>
</evidence>
<dbReference type="EMBL" id="CAXLJM020000006">
    <property type="protein sequence ID" value="CAL8071800.1"/>
    <property type="molecule type" value="Genomic_DNA"/>
</dbReference>
<feature type="compositionally biased region" description="Basic and acidic residues" evidence="3">
    <location>
        <begin position="414"/>
        <end position="434"/>
    </location>
</feature>
<feature type="compositionally biased region" description="Low complexity" evidence="3">
    <location>
        <begin position="298"/>
        <end position="313"/>
    </location>
</feature>
<organism evidence="5 6">
    <name type="scientific">Orchesella dallaii</name>
    <dbReference type="NCBI Taxonomy" id="48710"/>
    <lineage>
        <taxon>Eukaryota</taxon>
        <taxon>Metazoa</taxon>
        <taxon>Ecdysozoa</taxon>
        <taxon>Arthropoda</taxon>
        <taxon>Hexapoda</taxon>
        <taxon>Collembola</taxon>
        <taxon>Entomobryomorpha</taxon>
        <taxon>Entomobryoidea</taxon>
        <taxon>Orchesellidae</taxon>
        <taxon>Orchesellinae</taxon>
        <taxon>Orchesella</taxon>
    </lineage>
</organism>
<evidence type="ECO:0000256" key="3">
    <source>
        <dbReference type="SAM" id="MobiDB-lite"/>
    </source>
</evidence>
<evidence type="ECO:0000313" key="5">
    <source>
        <dbReference type="EMBL" id="CAL8071800.1"/>
    </source>
</evidence>
<feature type="region of interest" description="Disordered" evidence="3">
    <location>
        <begin position="298"/>
        <end position="445"/>
    </location>
</feature>
<protein>
    <recommendedName>
        <fullName evidence="4">WASH1 WAHD domain-containing protein</fullName>
    </recommendedName>
</protein>
<name>A0ABP1PNK4_9HEXA</name>
<dbReference type="Pfam" id="PF11945">
    <property type="entry name" value="WASH_WAHD"/>
    <property type="match status" value="1"/>
</dbReference>
<dbReference type="PANTHER" id="PTHR23331">
    <property type="entry name" value="CXYORF1"/>
    <property type="match status" value="1"/>
</dbReference>
<evidence type="ECO:0000256" key="1">
    <source>
        <dbReference type="ARBA" id="ARBA00005602"/>
    </source>
</evidence>
<gene>
    <name evidence="5" type="ORF">ODALV1_LOCUS1890</name>
</gene>
<keyword evidence="6" id="KW-1185">Reference proteome</keyword>
<proteinExistence type="inferred from homology"/>
<evidence type="ECO:0000256" key="2">
    <source>
        <dbReference type="ARBA" id="ARBA00023203"/>
    </source>
</evidence>
<feature type="compositionally biased region" description="Pro residues" evidence="3">
    <location>
        <begin position="359"/>
        <end position="370"/>
    </location>
</feature>
<feature type="compositionally biased region" description="Low complexity" evidence="3">
    <location>
        <begin position="487"/>
        <end position="500"/>
    </location>
</feature>
<reference evidence="5 6" key="1">
    <citation type="submission" date="2024-08" db="EMBL/GenBank/DDBJ databases">
        <authorList>
            <person name="Cucini C."/>
            <person name="Frati F."/>
        </authorList>
    </citation>
    <scope>NUCLEOTIDE SEQUENCE [LARGE SCALE GENOMIC DNA]</scope>
</reference>
<comment type="similarity">
    <text evidence="1">Belongs to the WASH1 family.</text>
</comment>